<dbReference type="SUPFAM" id="SSF53955">
    <property type="entry name" value="Lysozyme-like"/>
    <property type="match status" value="1"/>
</dbReference>
<protein>
    <recommendedName>
        <fullName evidence="4">Muramidase (Phage lambda lysozyme)</fullName>
    </recommendedName>
</protein>
<gene>
    <name evidence="2" type="ORF">SAMN05444339_105153</name>
</gene>
<proteinExistence type="predicted"/>
<dbReference type="InterPro" id="IPR023346">
    <property type="entry name" value="Lysozyme-like_dom_sf"/>
</dbReference>
<keyword evidence="1" id="KW-0732">Signal</keyword>
<dbReference type="RefSeq" id="WP_072857497.1">
    <property type="nucleotide sequence ID" value="NZ_FQUE01000005.1"/>
</dbReference>
<dbReference type="OrthoDB" id="7851400at2"/>
<reference evidence="3" key="1">
    <citation type="submission" date="2016-11" db="EMBL/GenBank/DDBJ databases">
        <authorList>
            <person name="Varghese N."/>
            <person name="Submissions S."/>
        </authorList>
    </citation>
    <scope>NUCLEOTIDE SEQUENCE [LARGE SCALE GENOMIC DNA]</scope>
    <source>
        <strain evidence="3">DSM 29326</strain>
    </source>
</reference>
<evidence type="ECO:0008006" key="4">
    <source>
        <dbReference type="Google" id="ProtNLM"/>
    </source>
</evidence>
<feature type="chain" id="PRO_5013268358" description="Muramidase (Phage lambda lysozyme)" evidence="1">
    <location>
        <begin position="27"/>
        <end position="256"/>
    </location>
</feature>
<accession>A0A1M5AYH5</accession>
<feature type="signal peptide" evidence="1">
    <location>
        <begin position="1"/>
        <end position="26"/>
    </location>
</feature>
<dbReference type="Proteomes" id="UP000183987">
    <property type="component" value="Unassembled WGS sequence"/>
</dbReference>
<evidence type="ECO:0000256" key="1">
    <source>
        <dbReference type="SAM" id="SignalP"/>
    </source>
</evidence>
<organism evidence="2 3">
    <name type="scientific">Loktanella atrilutea</name>
    <dbReference type="NCBI Taxonomy" id="366533"/>
    <lineage>
        <taxon>Bacteria</taxon>
        <taxon>Pseudomonadati</taxon>
        <taxon>Pseudomonadota</taxon>
        <taxon>Alphaproteobacteria</taxon>
        <taxon>Rhodobacterales</taxon>
        <taxon>Roseobacteraceae</taxon>
        <taxon>Loktanella</taxon>
    </lineage>
</organism>
<dbReference type="STRING" id="366533.SAMN05444339_105153"/>
<dbReference type="AlphaFoldDB" id="A0A1M5AYH5"/>
<name>A0A1M5AYH5_LOKAT</name>
<keyword evidence="3" id="KW-1185">Reference proteome</keyword>
<evidence type="ECO:0000313" key="2">
    <source>
        <dbReference type="EMBL" id="SHF35269.1"/>
    </source>
</evidence>
<dbReference type="Gene3D" id="1.10.530.10">
    <property type="match status" value="1"/>
</dbReference>
<evidence type="ECO:0000313" key="3">
    <source>
        <dbReference type="Proteomes" id="UP000183987"/>
    </source>
</evidence>
<sequence length="256" mass="27609">MALFRHLSFAMFLLGLTIATPQVAPADALSLTGRSSILQGRVAMVDLSASDPADRPNATRASLFVGDGGRSFFAPYPVRLQRARLASGPAIAVPLGGGTPADRVRHLIAAAEAGRAGYDAVNYGATRRPARRPTEMTIAEIYRWIKATPGQPHAIGRYQFIPATLRRLVDITGVALNDRFSPQVQDALADVLLAEAGFHDVANGRIDRRTFMNNLAKIWAGLPNASGRSHYHGYAGNRATLTWARFEAEMSTIFPG</sequence>
<dbReference type="EMBL" id="FQUE01000005">
    <property type="protein sequence ID" value="SHF35269.1"/>
    <property type="molecule type" value="Genomic_DNA"/>
</dbReference>